<feature type="transmembrane region" description="Helical" evidence="7">
    <location>
        <begin position="281"/>
        <end position="300"/>
    </location>
</feature>
<feature type="transmembrane region" description="Helical" evidence="7">
    <location>
        <begin position="20"/>
        <end position="41"/>
    </location>
</feature>
<keyword evidence="2" id="KW-1003">Cell membrane</keyword>
<evidence type="ECO:0000256" key="6">
    <source>
        <dbReference type="SAM" id="MobiDB-lite"/>
    </source>
</evidence>
<keyword evidence="3 7" id="KW-0812">Transmembrane</keyword>
<sequence length="409" mass="41332">MMPSALAPMVDRRTRRLLGAYALSAVGAGLPWPLLFVLTWEHTHEDTAVALVGGARLLPYVLLSWWTARLADRFPRDRVIRVTLALRVVASVAALALVLGGNLVEAVLCCSLLVAVGTPTYPAVAAALPAQTARLRPATTCLVTIEASGFVVGPAAGGLLLDASVRWVVPCLAVLLAVSALATFGTTRLSAAPSGGETSIAATGVVRLVARDRAVAGAIALMAVVNLADGIVGVTLVPLSQEGWRETAAAFGVATAFLGFGALGAPLLAVVGDGPRSRARVGILGCAVSLGLVAPTPAAAWALLPLALAGATSVLVESAATEMLQEQVVDRLRASILGLTDAVIVAAALVGALSAPLVVGVVGPRGSMIVVATGLAGAVLLLTPVRGSSSASRREERRDPVGGCRPGHG</sequence>
<organism evidence="8 9">
    <name type="scientific">Nostocoides japonicum T1-X7</name>
    <dbReference type="NCBI Taxonomy" id="1194083"/>
    <lineage>
        <taxon>Bacteria</taxon>
        <taxon>Bacillati</taxon>
        <taxon>Actinomycetota</taxon>
        <taxon>Actinomycetes</taxon>
        <taxon>Micrococcales</taxon>
        <taxon>Intrasporangiaceae</taxon>
        <taxon>Nostocoides</taxon>
    </lineage>
</organism>
<dbReference type="EMBL" id="CAJB01000186">
    <property type="protein sequence ID" value="CCH78254.1"/>
    <property type="molecule type" value="Genomic_DNA"/>
</dbReference>
<dbReference type="SUPFAM" id="SSF103473">
    <property type="entry name" value="MFS general substrate transporter"/>
    <property type="match status" value="1"/>
</dbReference>
<protein>
    <recommendedName>
        <fullName evidence="10">Major facilitator superfamily MFS_1</fullName>
    </recommendedName>
</protein>
<dbReference type="PANTHER" id="PTHR23513:SF6">
    <property type="entry name" value="MAJOR FACILITATOR SUPERFAMILY ASSOCIATED DOMAIN-CONTAINING PROTEIN"/>
    <property type="match status" value="1"/>
</dbReference>
<evidence type="ECO:0000256" key="7">
    <source>
        <dbReference type="SAM" id="Phobius"/>
    </source>
</evidence>
<evidence type="ECO:0000256" key="5">
    <source>
        <dbReference type="ARBA" id="ARBA00023136"/>
    </source>
</evidence>
<dbReference type="Gene3D" id="1.20.1250.20">
    <property type="entry name" value="MFS general substrate transporter like domains"/>
    <property type="match status" value="2"/>
</dbReference>
<dbReference type="Pfam" id="PF07690">
    <property type="entry name" value="MFS_1"/>
    <property type="match status" value="1"/>
</dbReference>
<keyword evidence="5 7" id="KW-0472">Membrane</keyword>
<feature type="transmembrane region" description="Helical" evidence="7">
    <location>
        <begin position="167"/>
        <end position="184"/>
    </location>
</feature>
<feature type="transmembrane region" description="Helical" evidence="7">
    <location>
        <begin position="336"/>
        <end position="362"/>
    </location>
</feature>
<evidence type="ECO:0000313" key="9">
    <source>
        <dbReference type="Proteomes" id="UP000035721"/>
    </source>
</evidence>
<reference evidence="8 9" key="1">
    <citation type="journal article" date="2013" name="ISME J.">
        <title>A metabolic model for members of the genus Tetrasphaera involved in enhanced biological phosphorus removal.</title>
        <authorList>
            <person name="Kristiansen R."/>
            <person name="Nguyen H.T.T."/>
            <person name="Saunders A.M."/>
            <person name="Nielsen J.L."/>
            <person name="Wimmer R."/>
            <person name="Le V.Q."/>
            <person name="McIlroy S.J."/>
            <person name="Petrovski S."/>
            <person name="Seviour R.J."/>
            <person name="Calteau A."/>
            <person name="Nielsen K.L."/>
            <person name="Nielsen P.H."/>
        </authorList>
    </citation>
    <scope>NUCLEOTIDE SEQUENCE [LARGE SCALE GENOMIC DNA]</scope>
    <source>
        <strain evidence="8 9">T1-X7</strain>
    </source>
</reference>
<feature type="transmembrane region" description="Helical" evidence="7">
    <location>
        <begin position="214"/>
        <end position="236"/>
    </location>
</feature>
<evidence type="ECO:0000313" key="8">
    <source>
        <dbReference type="EMBL" id="CCH78254.1"/>
    </source>
</evidence>
<dbReference type="PANTHER" id="PTHR23513">
    <property type="entry name" value="INTEGRAL MEMBRANE EFFLUX PROTEIN-RELATED"/>
    <property type="match status" value="1"/>
</dbReference>
<comment type="caution">
    <text evidence="8">The sequence shown here is derived from an EMBL/GenBank/DDBJ whole genome shotgun (WGS) entry which is preliminary data.</text>
</comment>
<evidence type="ECO:0000256" key="1">
    <source>
        <dbReference type="ARBA" id="ARBA00004651"/>
    </source>
</evidence>
<dbReference type="GO" id="GO:0005886">
    <property type="term" value="C:plasma membrane"/>
    <property type="evidence" value="ECO:0007669"/>
    <property type="project" value="UniProtKB-SubCell"/>
</dbReference>
<evidence type="ECO:0008006" key="10">
    <source>
        <dbReference type="Google" id="ProtNLM"/>
    </source>
</evidence>
<feature type="transmembrane region" description="Helical" evidence="7">
    <location>
        <begin position="248"/>
        <end position="269"/>
    </location>
</feature>
<evidence type="ECO:0000256" key="3">
    <source>
        <dbReference type="ARBA" id="ARBA00022692"/>
    </source>
</evidence>
<dbReference type="RefSeq" id="WP_162233113.1">
    <property type="nucleotide sequence ID" value="NZ_HF570958.1"/>
</dbReference>
<feature type="region of interest" description="Disordered" evidence="6">
    <location>
        <begin position="390"/>
        <end position="409"/>
    </location>
</feature>
<feature type="transmembrane region" description="Helical" evidence="7">
    <location>
        <begin position="47"/>
        <end position="67"/>
    </location>
</feature>
<accession>A0A077M204</accession>
<dbReference type="InterPro" id="IPR036259">
    <property type="entry name" value="MFS_trans_sf"/>
</dbReference>
<dbReference type="GO" id="GO:0022857">
    <property type="term" value="F:transmembrane transporter activity"/>
    <property type="evidence" value="ECO:0007669"/>
    <property type="project" value="InterPro"/>
</dbReference>
<dbReference type="AlphaFoldDB" id="A0A077M204"/>
<keyword evidence="4 7" id="KW-1133">Transmembrane helix</keyword>
<gene>
    <name evidence="8" type="ORF">BN12_2660021</name>
</gene>
<feature type="transmembrane region" description="Helical" evidence="7">
    <location>
        <begin position="79"/>
        <end position="99"/>
    </location>
</feature>
<dbReference type="STRING" id="1194083.BN12_2660021"/>
<evidence type="ECO:0000256" key="4">
    <source>
        <dbReference type="ARBA" id="ARBA00022989"/>
    </source>
</evidence>
<name>A0A077M204_9MICO</name>
<dbReference type="InterPro" id="IPR011701">
    <property type="entry name" value="MFS"/>
</dbReference>
<keyword evidence="9" id="KW-1185">Reference proteome</keyword>
<evidence type="ECO:0000256" key="2">
    <source>
        <dbReference type="ARBA" id="ARBA00022475"/>
    </source>
</evidence>
<proteinExistence type="predicted"/>
<comment type="subcellular location">
    <subcellularLocation>
        <location evidence="1">Cell membrane</location>
        <topology evidence="1">Multi-pass membrane protein</topology>
    </subcellularLocation>
</comment>
<dbReference type="Proteomes" id="UP000035721">
    <property type="component" value="Unassembled WGS sequence"/>
</dbReference>